<evidence type="ECO:0000256" key="1">
    <source>
        <dbReference type="SAM" id="MobiDB-lite"/>
    </source>
</evidence>
<feature type="region of interest" description="Disordered" evidence="1">
    <location>
        <begin position="30"/>
        <end position="61"/>
    </location>
</feature>
<organism evidence="2 3">
    <name type="scientific">Protopolystoma xenopodis</name>
    <dbReference type="NCBI Taxonomy" id="117903"/>
    <lineage>
        <taxon>Eukaryota</taxon>
        <taxon>Metazoa</taxon>
        <taxon>Spiralia</taxon>
        <taxon>Lophotrochozoa</taxon>
        <taxon>Platyhelminthes</taxon>
        <taxon>Monogenea</taxon>
        <taxon>Polyopisthocotylea</taxon>
        <taxon>Polystomatidea</taxon>
        <taxon>Polystomatidae</taxon>
        <taxon>Protopolystoma</taxon>
    </lineage>
</organism>
<gene>
    <name evidence="2" type="ORF">PXEA_LOCUS24589</name>
</gene>
<dbReference type="AlphaFoldDB" id="A0A448X922"/>
<protein>
    <submittedName>
        <fullName evidence="2">Uncharacterized protein</fullName>
    </submittedName>
</protein>
<accession>A0A448X922</accession>
<dbReference type="Proteomes" id="UP000784294">
    <property type="component" value="Unassembled WGS sequence"/>
</dbReference>
<reference evidence="2" key="1">
    <citation type="submission" date="2018-11" db="EMBL/GenBank/DDBJ databases">
        <authorList>
            <consortium name="Pathogen Informatics"/>
        </authorList>
    </citation>
    <scope>NUCLEOTIDE SEQUENCE</scope>
</reference>
<dbReference type="EMBL" id="CAAALY010119206">
    <property type="protein sequence ID" value="VEL31149.1"/>
    <property type="molecule type" value="Genomic_DNA"/>
</dbReference>
<keyword evidence="3" id="KW-1185">Reference proteome</keyword>
<feature type="compositionally biased region" description="Polar residues" evidence="1">
    <location>
        <begin position="38"/>
        <end position="52"/>
    </location>
</feature>
<evidence type="ECO:0000313" key="2">
    <source>
        <dbReference type="EMBL" id="VEL31149.1"/>
    </source>
</evidence>
<name>A0A448X922_9PLAT</name>
<evidence type="ECO:0000313" key="3">
    <source>
        <dbReference type="Proteomes" id="UP000784294"/>
    </source>
</evidence>
<proteinExistence type="predicted"/>
<sequence>MFVPIECDWPMLNCSEQSADSAWAHGSVTPMPRCRPSSVPSWRTSSRPATQKASRRQLNPAAQVVMLRFRESS</sequence>
<comment type="caution">
    <text evidence="2">The sequence shown here is derived from an EMBL/GenBank/DDBJ whole genome shotgun (WGS) entry which is preliminary data.</text>
</comment>